<evidence type="ECO:0000313" key="12">
    <source>
        <dbReference type="EMBL" id="OGD65060.1"/>
    </source>
</evidence>
<evidence type="ECO:0000256" key="6">
    <source>
        <dbReference type="ARBA" id="ARBA00023002"/>
    </source>
</evidence>
<proteinExistence type="inferred from homology"/>
<feature type="transmembrane region" description="Helical" evidence="10">
    <location>
        <begin position="82"/>
        <end position="101"/>
    </location>
</feature>
<dbReference type="GO" id="GO:0016491">
    <property type="term" value="F:oxidoreductase activity"/>
    <property type="evidence" value="ECO:0007669"/>
    <property type="project" value="UniProtKB-KW"/>
</dbReference>
<evidence type="ECO:0000256" key="3">
    <source>
        <dbReference type="ARBA" id="ARBA00022692"/>
    </source>
</evidence>
<dbReference type="PANTHER" id="PTHR34573:SF1">
    <property type="entry name" value="VITAMIN K EPOXIDE REDUCTASE DOMAIN-CONTAINING PROTEIN"/>
    <property type="match status" value="1"/>
</dbReference>
<keyword evidence="6" id="KW-0560">Oxidoreductase</keyword>
<feature type="transmembrane region" description="Helical" evidence="10">
    <location>
        <begin position="107"/>
        <end position="130"/>
    </location>
</feature>
<dbReference type="STRING" id="1797471.A3A71_03140"/>
<feature type="domain" description="Vitamin K epoxide reductase" evidence="11">
    <location>
        <begin position="1"/>
        <end position="132"/>
    </location>
</feature>
<evidence type="ECO:0000256" key="8">
    <source>
        <dbReference type="ARBA" id="ARBA00023157"/>
    </source>
</evidence>
<dbReference type="AlphaFoldDB" id="A0A1F5ECP0"/>
<evidence type="ECO:0000313" key="13">
    <source>
        <dbReference type="Proteomes" id="UP000177481"/>
    </source>
</evidence>
<feature type="transmembrane region" description="Helical" evidence="10">
    <location>
        <begin position="52"/>
        <end position="75"/>
    </location>
</feature>
<comment type="similarity">
    <text evidence="2">Belongs to the VKOR family.</text>
</comment>
<evidence type="ECO:0000256" key="4">
    <source>
        <dbReference type="ARBA" id="ARBA00022719"/>
    </source>
</evidence>
<keyword evidence="5 10" id="KW-1133">Transmembrane helix</keyword>
<keyword evidence="9" id="KW-0676">Redox-active center</keyword>
<dbReference type="SMART" id="SM00756">
    <property type="entry name" value="VKc"/>
    <property type="match status" value="1"/>
</dbReference>
<gene>
    <name evidence="12" type="ORF">A3A71_03140</name>
</gene>
<feature type="transmembrane region" description="Helical" evidence="10">
    <location>
        <begin position="7"/>
        <end position="26"/>
    </location>
</feature>
<keyword evidence="8" id="KW-1015">Disulfide bond</keyword>
<dbReference type="GO" id="GO:0048038">
    <property type="term" value="F:quinone binding"/>
    <property type="evidence" value="ECO:0007669"/>
    <property type="project" value="UniProtKB-KW"/>
</dbReference>
<dbReference type="Proteomes" id="UP000177481">
    <property type="component" value="Unassembled WGS sequence"/>
</dbReference>
<dbReference type="EMBL" id="MEZX01000001">
    <property type="protein sequence ID" value="OGD65060.1"/>
    <property type="molecule type" value="Genomic_DNA"/>
</dbReference>
<evidence type="ECO:0000259" key="11">
    <source>
        <dbReference type="SMART" id="SM00756"/>
    </source>
</evidence>
<dbReference type="InterPro" id="IPR012932">
    <property type="entry name" value="VKOR"/>
</dbReference>
<reference evidence="12 13" key="1">
    <citation type="journal article" date="2016" name="Nat. Commun.">
        <title>Thousands of microbial genomes shed light on interconnected biogeochemical processes in an aquifer system.</title>
        <authorList>
            <person name="Anantharaman K."/>
            <person name="Brown C.T."/>
            <person name="Hug L.A."/>
            <person name="Sharon I."/>
            <person name="Castelle C.J."/>
            <person name="Probst A.J."/>
            <person name="Thomas B.C."/>
            <person name="Singh A."/>
            <person name="Wilkins M.J."/>
            <person name="Karaoz U."/>
            <person name="Brodie E.L."/>
            <person name="Williams K.H."/>
            <person name="Hubbard S.S."/>
            <person name="Banfield J.F."/>
        </authorList>
    </citation>
    <scope>NUCLEOTIDE SEQUENCE [LARGE SCALE GENOMIC DNA]</scope>
</reference>
<evidence type="ECO:0000256" key="5">
    <source>
        <dbReference type="ARBA" id="ARBA00022989"/>
    </source>
</evidence>
<dbReference type="Pfam" id="PF07884">
    <property type="entry name" value="VKOR"/>
    <property type="match status" value="1"/>
</dbReference>
<dbReference type="CDD" id="cd12916">
    <property type="entry name" value="VKOR_1"/>
    <property type="match status" value="1"/>
</dbReference>
<organism evidence="12 13">
    <name type="scientific">Candidatus Berkelbacteria bacterium RIFCSPLOWO2_01_FULL_50_28</name>
    <dbReference type="NCBI Taxonomy" id="1797471"/>
    <lineage>
        <taxon>Bacteria</taxon>
        <taxon>Candidatus Berkelbacteria</taxon>
    </lineage>
</organism>
<evidence type="ECO:0000256" key="10">
    <source>
        <dbReference type="SAM" id="Phobius"/>
    </source>
</evidence>
<keyword evidence="3 10" id="KW-0812">Transmembrane</keyword>
<sequence>MNWRLRAMILLGGAGIVVATYLTLMAHSPESVVCSIGGSCEIVLSSKYASFYGMPTAAFGIIWYVAFLFVLWLALIKRMWSVLPLQIWAVGGLATSLYLLYLEAFVIHAYCTWCLVSLGLVVLLNLLVFVKKKHNVW</sequence>
<protein>
    <recommendedName>
        <fullName evidence="11">Vitamin K epoxide reductase domain-containing protein</fullName>
    </recommendedName>
</protein>
<accession>A0A1F5ECP0</accession>
<evidence type="ECO:0000256" key="9">
    <source>
        <dbReference type="ARBA" id="ARBA00023284"/>
    </source>
</evidence>
<evidence type="ECO:0000256" key="1">
    <source>
        <dbReference type="ARBA" id="ARBA00004141"/>
    </source>
</evidence>
<comment type="caution">
    <text evidence="12">The sequence shown here is derived from an EMBL/GenBank/DDBJ whole genome shotgun (WGS) entry which is preliminary data.</text>
</comment>
<name>A0A1F5ECP0_9BACT</name>
<keyword evidence="7 10" id="KW-0472">Membrane</keyword>
<dbReference type="PANTHER" id="PTHR34573">
    <property type="entry name" value="VKC DOMAIN-CONTAINING PROTEIN"/>
    <property type="match status" value="1"/>
</dbReference>
<dbReference type="InterPro" id="IPR044698">
    <property type="entry name" value="VKOR/LTO1"/>
</dbReference>
<dbReference type="GO" id="GO:0016020">
    <property type="term" value="C:membrane"/>
    <property type="evidence" value="ECO:0007669"/>
    <property type="project" value="UniProtKB-SubCell"/>
</dbReference>
<comment type="subcellular location">
    <subcellularLocation>
        <location evidence="1">Membrane</location>
        <topology evidence="1">Multi-pass membrane protein</topology>
    </subcellularLocation>
</comment>
<dbReference type="InterPro" id="IPR038354">
    <property type="entry name" value="VKOR_sf"/>
</dbReference>
<dbReference type="Gene3D" id="1.20.1440.130">
    <property type="entry name" value="VKOR domain"/>
    <property type="match status" value="1"/>
</dbReference>
<keyword evidence="4" id="KW-0874">Quinone</keyword>
<evidence type="ECO:0000256" key="2">
    <source>
        <dbReference type="ARBA" id="ARBA00006214"/>
    </source>
</evidence>
<evidence type="ECO:0000256" key="7">
    <source>
        <dbReference type="ARBA" id="ARBA00023136"/>
    </source>
</evidence>